<dbReference type="PANTHER" id="PTHR10655">
    <property type="entry name" value="LYSOPHOSPHOLIPASE-RELATED"/>
    <property type="match status" value="1"/>
</dbReference>
<dbReference type="Gene3D" id="3.40.50.1820">
    <property type="entry name" value="alpha/beta hydrolase"/>
    <property type="match status" value="1"/>
</dbReference>
<dbReference type="InterPro" id="IPR050565">
    <property type="entry name" value="LYPA1-2/EST-like"/>
</dbReference>
<evidence type="ECO:0000259" key="3">
    <source>
        <dbReference type="Pfam" id="PF02230"/>
    </source>
</evidence>
<feature type="domain" description="Phospholipase/carboxylesterase/thioesterase" evidence="3">
    <location>
        <begin position="16"/>
        <end position="209"/>
    </location>
</feature>
<keyword evidence="2" id="KW-0378">Hydrolase</keyword>
<evidence type="ECO:0000313" key="4">
    <source>
        <dbReference type="EMBL" id="SVC50015.1"/>
    </source>
</evidence>
<dbReference type="Pfam" id="PF02230">
    <property type="entry name" value="Abhydrolase_2"/>
    <property type="match status" value="1"/>
</dbReference>
<evidence type="ECO:0000256" key="2">
    <source>
        <dbReference type="ARBA" id="ARBA00022801"/>
    </source>
</evidence>
<sequence>MNTELPNTEFQFKQYGKKSDTVVIGLHGWTGDEHSLIPVSIGVMLHNSLWIFPRAPFNARKIPKGYSWFDRKPKSKMEVLKTVHIIMKIVDLIHDRMDKNVKIFLLGFSQGATLSTAAGLIIRNKINGIVSIAGFFSKKNVELLNIEPIRFNLPMLVLHGTKDQVVPVESGIESMKICKELGCDVVMKTYDENHKIPVTAMKFIKEFMAK</sequence>
<dbReference type="GO" id="GO:0016787">
    <property type="term" value="F:hydrolase activity"/>
    <property type="evidence" value="ECO:0007669"/>
    <property type="project" value="UniProtKB-KW"/>
</dbReference>
<gene>
    <name evidence="4" type="ORF">METZ01_LOCUS302869</name>
</gene>
<organism evidence="4">
    <name type="scientific">marine metagenome</name>
    <dbReference type="NCBI Taxonomy" id="408172"/>
    <lineage>
        <taxon>unclassified sequences</taxon>
        <taxon>metagenomes</taxon>
        <taxon>ecological metagenomes</taxon>
    </lineage>
</organism>
<dbReference type="AlphaFoldDB" id="A0A382MPF8"/>
<name>A0A382MPF8_9ZZZZ</name>
<dbReference type="EMBL" id="UINC01094622">
    <property type="protein sequence ID" value="SVC50015.1"/>
    <property type="molecule type" value="Genomic_DNA"/>
</dbReference>
<dbReference type="PANTHER" id="PTHR10655:SF17">
    <property type="entry name" value="LYSOPHOSPHOLIPASE-LIKE PROTEIN 1"/>
    <property type="match status" value="1"/>
</dbReference>
<evidence type="ECO:0000256" key="1">
    <source>
        <dbReference type="ARBA" id="ARBA00006499"/>
    </source>
</evidence>
<dbReference type="InterPro" id="IPR003140">
    <property type="entry name" value="PLipase/COase/thioEstase"/>
</dbReference>
<protein>
    <recommendedName>
        <fullName evidence="3">Phospholipase/carboxylesterase/thioesterase domain-containing protein</fullName>
    </recommendedName>
</protein>
<comment type="similarity">
    <text evidence="1">Belongs to the AB hydrolase superfamily. AB hydrolase 2 family.</text>
</comment>
<accession>A0A382MPF8</accession>
<proteinExistence type="inferred from homology"/>
<dbReference type="InterPro" id="IPR029058">
    <property type="entry name" value="AB_hydrolase_fold"/>
</dbReference>
<dbReference type="SUPFAM" id="SSF53474">
    <property type="entry name" value="alpha/beta-Hydrolases"/>
    <property type="match status" value="1"/>
</dbReference>
<reference evidence="4" key="1">
    <citation type="submission" date="2018-05" db="EMBL/GenBank/DDBJ databases">
        <authorList>
            <person name="Lanie J.A."/>
            <person name="Ng W.-L."/>
            <person name="Kazmierczak K.M."/>
            <person name="Andrzejewski T.M."/>
            <person name="Davidsen T.M."/>
            <person name="Wayne K.J."/>
            <person name="Tettelin H."/>
            <person name="Glass J.I."/>
            <person name="Rusch D."/>
            <person name="Podicherti R."/>
            <person name="Tsui H.-C.T."/>
            <person name="Winkler M.E."/>
        </authorList>
    </citation>
    <scope>NUCLEOTIDE SEQUENCE</scope>
</reference>